<accession>B2VUF9</accession>
<reference evidence="2" key="1">
    <citation type="journal article" date="2013" name="G3 (Bethesda)">
        <title>Comparative genomics of a plant-pathogenic fungus, Pyrenophora tritici-repentis, reveals transduplication and the impact of repeat elements on pathogenicity and population divergence.</title>
        <authorList>
            <person name="Manning V.A."/>
            <person name="Pandelova I."/>
            <person name="Dhillon B."/>
            <person name="Wilhelm L.J."/>
            <person name="Goodwin S.B."/>
            <person name="Berlin A.M."/>
            <person name="Figueroa M."/>
            <person name="Freitag M."/>
            <person name="Hane J.K."/>
            <person name="Henrissat B."/>
            <person name="Holman W.H."/>
            <person name="Kodira C.D."/>
            <person name="Martin J."/>
            <person name="Oliver R.P."/>
            <person name="Robbertse B."/>
            <person name="Schackwitz W."/>
            <person name="Schwartz D.C."/>
            <person name="Spatafora J.W."/>
            <person name="Turgeon B.G."/>
            <person name="Yandava C."/>
            <person name="Young S."/>
            <person name="Zhou S."/>
            <person name="Zeng Q."/>
            <person name="Grigoriev I.V."/>
            <person name="Ma L.-J."/>
            <person name="Ciuffetti L.M."/>
        </authorList>
    </citation>
    <scope>NUCLEOTIDE SEQUENCE [LARGE SCALE GENOMIC DNA]</scope>
    <source>
        <strain evidence="2">Pt-1C-BFP</strain>
    </source>
</reference>
<dbReference type="AlphaFoldDB" id="B2VUF9"/>
<proteinExistence type="predicted"/>
<name>B2VUF9_PYRTR</name>
<dbReference type="Proteomes" id="UP000001471">
    <property type="component" value="Unassembled WGS sequence"/>
</dbReference>
<organism evidence="1 2">
    <name type="scientific">Pyrenophora tritici-repentis (strain Pt-1C-BFP)</name>
    <name type="common">Wheat tan spot fungus</name>
    <name type="synonym">Drechslera tritici-repentis</name>
    <dbReference type="NCBI Taxonomy" id="426418"/>
    <lineage>
        <taxon>Eukaryota</taxon>
        <taxon>Fungi</taxon>
        <taxon>Dikarya</taxon>
        <taxon>Ascomycota</taxon>
        <taxon>Pezizomycotina</taxon>
        <taxon>Dothideomycetes</taxon>
        <taxon>Pleosporomycetidae</taxon>
        <taxon>Pleosporales</taxon>
        <taxon>Pleosporineae</taxon>
        <taxon>Pleosporaceae</taxon>
        <taxon>Pyrenophora</taxon>
    </lineage>
</organism>
<dbReference type="HOGENOM" id="CLU_2655682_0_0_1"/>
<sequence>MSSFLYNSNLMNKFFLVLRYIWTAIPVSITARKQFDVSTSARDAATFSLEKDQLPYIRYTYLFGWYASIAMDIATR</sequence>
<evidence type="ECO:0000313" key="2">
    <source>
        <dbReference type="Proteomes" id="UP000001471"/>
    </source>
</evidence>
<gene>
    <name evidence="1" type="ORF">PTRG_01015</name>
</gene>
<dbReference type="InParanoid" id="B2VUF9"/>
<protein>
    <submittedName>
        <fullName evidence="1">Uncharacterized protein</fullName>
    </submittedName>
</protein>
<dbReference type="EMBL" id="DS231615">
    <property type="protein sequence ID" value="EDU40453.1"/>
    <property type="molecule type" value="Genomic_DNA"/>
</dbReference>
<evidence type="ECO:0000313" key="1">
    <source>
        <dbReference type="EMBL" id="EDU40453.1"/>
    </source>
</evidence>